<evidence type="ECO:0000313" key="1">
    <source>
        <dbReference type="EMBL" id="RMB08605.1"/>
    </source>
</evidence>
<gene>
    <name evidence="1" type="ORF">BXY39_1240</name>
</gene>
<dbReference type="EMBL" id="REFR01000010">
    <property type="protein sequence ID" value="RMB08605.1"/>
    <property type="molecule type" value="Genomic_DNA"/>
</dbReference>
<accession>A0A3M0CIF3</accession>
<protein>
    <submittedName>
        <fullName evidence="1">Uncharacterized protein</fullName>
    </submittedName>
</protein>
<reference evidence="1 2" key="1">
    <citation type="submission" date="2018-10" db="EMBL/GenBank/DDBJ databases">
        <title>Genomic Encyclopedia of Archaeal and Bacterial Type Strains, Phase II (KMG-II): from individual species to whole genera.</title>
        <authorList>
            <person name="Goeker M."/>
        </authorList>
    </citation>
    <scope>NUCLEOTIDE SEQUENCE [LARGE SCALE GENOMIC DNA]</scope>
    <source>
        <strain evidence="1 2">DSM 25217</strain>
    </source>
</reference>
<evidence type="ECO:0000313" key="2">
    <source>
        <dbReference type="Proteomes" id="UP000271227"/>
    </source>
</evidence>
<sequence>MIHFSVFNAAKCGSQCNTYRHPIWLLSCSRECCAYASTDSYPCSDI</sequence>
<dbReference type="Proteomes" id="UP000271227">
    <property type="component" value="Unassembled WGS sequence"/>
</dbReference>
<keyword evidence="2" id="KW-1185">Reference proteome</keyword>
<name>A0A3M0CIF3_9PROT</name>
<proteinExistence type="predicted"/>
<organism evidence="1 2">
    <name type="scientific">Eilatimonas milleporae</name>
    <dbReference type="NCBI Taxonomy" id="911205"/>
    <lineage>
        <taxon>Bacteria</taxon>
        <taxon>Pseudomonadati</taxon>
        <taxon>Pseudomonadota</taxon>
        <taxon>Alphaproteobacteria</taxon>
        <taxon>Kordiimonadales</taxon>
        <taxon>Kordiimonadaceae</taxon>
        <taxon>Eilatimonas</taxon>
    </lineage>
</organism>
<dbReference type="InParanoid" id="A0A3M0CIF3"/>
<dbReference type="AlphaFoldDB" id="A0A3M0CIF3"/>
<comment type="caution">
    <text evidence="1">The sequence shown here is derived from an EMBL/GenBank/DDBJ whole genome shotgun (WGS) entry which is preliminary data.</text>
</comment>